<feature type="compositionally biased region" description="Low complexity" evidence="7">
    <location>
        <begin position="119"/>
        <end position="133"/>
    </location>
</feature>
<feature type="compositionally biased region" description="Basic residues" evidence="7">
    <location>
        <begin position="135"/>
        <end position="147"/>
    </location>
</feature>
<dbReference type="GO" id="GO:0035556">
    <property type="term" value="P:intracellular signal transduction"/>
    <property type="evidence" value="ECO:0007669"/>
    <property type="project" value="InterPro"/>
</dbReference>
<feature type="region of interest" description="Disordered" evidence="7">
    <location>
        <begin position="103"/>
        <end position="152"/>
    </location>
</feature>
<sequence length="482" mass="53401">MAETKIIYHIDEEETPYLVKLSIPPEKVTLADFKNVLNNRPVNSYKFFFKSMDQDFGVVKEEISDDNAKLPCFNGRVVSWLVLMESSHLDGLSLCTDSHAELPPPLERTGGIGDSRPPSFQLSSSTEQSSSSQLMRRHKRRRRRHKVAKVDRSSSFSSITDSTMSLNIITVTLNMEKYNFLGISIVGQSNDRGDGGIYIGSIMKGGAVAADGRIEPGDMLLQVNDVNFENMSNDDAVRILREIVSKPGPISLTVAKCWDPTPRSYFTIPRAEPVRPIDPAAWISHTTALTGSYPQYEFEDLPLSVSKTDMATIVKVMQLPDSGLEIRDRMWLKITIANAVIGADVVDWLYSRVEGFKDRRDARKYASSLLKHGYLRHTVNKITFSEQCYYTFGDICQNMASLNLNESSSGGGSEQDTLAPLPPPASNPWPLGGHPYPTYPTGPSSFPPGYSDPCHSFHSGSAGSQHSEGDHSGTGLFLWCFE</sequence>
<dbReference type="PRINTS" id="PR01761">
    <property type="entry name" value="DISHEVELLED1"/>
</dbReference>
<dbReference type="Gene3D" id="1.10.10.10">
    <property type="entry name" value="Winged helix-like DNA-binding domain superfamily/Winged helix DNA-binding domain"/>
    <property type="match status" value="1"/>
</dbReference>
<dbReference type="GeneTree" id="ENSGT00950000182903"/>
<reference evidence="11" key="3">
    <citation type="submission" date="2025-09" db="UniProtKB">
        <authorList>
            <consortium name="Ensembl"/>
        </authorList>
    </citation>
    <scope>IDENTIFICATION</scope>
</reference>
<evidence type="ECO:0000259" key="10">
    <source>
        <dbReference type="PROSITE" id="PS50841"/>
    </source>
</evidence>
<dbReference type="Gene3D" id="2.30.42.10">
    <property type="match status" value="1"/>
</dbReference>
<dbReference type="Pfam" id="PF12316">
    <property type="entry name" value="Dsh_C"/>
    <property type="match status" value="1"/>
</dbReference>
<feature type="region of interest" description="Disordered" evidence="7">
    <location>
        <begin position="405"/>
        <end position="442"/>
    </location>
</feature>
<dbReference type="SUPFAM" id="SSF54236">
    <property type="entry name" value="Ubiquitin-like"/>
    <property type="match status" value="1"/>
</dbReference>
<dbReference type="Ensembl" id="ENSSFOT00015060869.1">
    <property type="protein sequence ID" value="ENSSFOP00015077974.1"/>
    <property type="gene ID" value="ENSSFOG00015002382.2"/>
</dbReference>
<dbReference type="InterPro" id="IPR036390">
    <property type="entry name" value="WH_DNA-bd_sf"/>
</dbReference>
<keyword evidence="12" id="KW-1185">Reference proteome</keyword>
<dbReference type="Pfam" id="PF00610">
    <property type="entry name" value="DEP"/>
    <property type="match status" value="1"/>
</dbReference>
<dbReference type="Proteomes" id="UP000694397">
    <property type="component" value="Chromosome 2"/>
</dbReference>
<dbReference type="OrthoDB" id="10031689at2759"/>
<evidence type="ECO:0000256" key="7">
    <source>
        <dbReference type="SAM" id="MobiDB-lite"/>
    </source>
</evidence>
<evidence type="ECO:0000256" key="3">
    <source>
        <dbReference type="ARBA" id="ARBA00022473"/>
    </source>
</evidence>
<keyword evidence="4" id="KW-0963">Cytoplasm</keyword>
<dbReference type="InterPro" id="IPR000591">
    <property type="entry name" value="DEP_dom"/>
</dbReference>
<dbReference type="SUPFAM" id="SSF46785">
    <property type="entry name" value="Winged helix' DNA-binding domain"/>
    <property type="match status" value="1"/>
</dbReference>
<dbReference type="SMART" id="SM00228">
    <property type="entry name" value="PDZ"/>
    <property type="match status" value="1"/>
</dbReference>
<evidence type="ECO:0000256" key="2">
    <source>
        <dbReference type="ARBA" id="ARBA00008735"/>
    </source>
</evidence>
<dbReference type="Pfam" id="PF00778">
    <property type="entry name" value="DIX"/>
    <property type="match status" value="1"/>
</dbReference>
<feature type="domain" description="DIX" evidence="10">
    <location>
        <begin position="1"/>
        <end position="85"/>
    </location>
</feature>
<dbReference type="Gene3D" id="2.40.240.130">
    <property type="match status" value="1"/>
</dbReference>
<feature type="domain" description="DEP" evidence="9">
    <location>
        <begin position="320"/>
        <end position="394"/>
    </location>
</feature>
<dbReference type="InterPro" id="IPR015506">
    <property type="entry name" value="Dsh/Dvl-rel"/>
</dbReference>
<dbReference type="PANTHER" id="PTHR10878:SF5">
    <property type="entry name" value="SEGMENT POLARITY PROTEIN DISHEVELLED HOMOLOG DVL-1-RELATED"/>
    <property type="match status" value="1"/>
</dbReference>
<dbReference type="InterPro" id="IPR024580">
    <property type="entry name" value="Dishevelled_C-dom"/>
</dbReference>
<comment type="subcellular location">
    <subcellularLocation>
        <location evidence="1">Cytoplasm</location>
    </subcellularLocation>
</comment>
<dbReference type="InterPro" id="IPR029071">
    <property type="entry name" value="Ubiquitin-like_domsf"/>
</dbReference>
<dbReference type="AlphaFoldDB" id="A0A8D0CMT2"/>
<dbReference type="FunFam" id="2.30.42.10:FF:000014">
    <property type="entry name" value="Segment polarity protein dishevelled homolog DVL-3"/>
    <property type="match status" value="1"/>
</dbReference>
<dbReference type="InterPro" id="IPR036388">
    <property type="entry name" value="WH-like_DNA-bd_sf"/>
</dbReference>
<dbReference type="InterPro" id="IPR003351">
    <property type="entry name" value="Dishevelled_protein_dom"/>
</dbReference>
<dbReference type="FunFam" id="2.40.240.130:FF:000001">
    <property type="entry name" value="Segment polarity protein dishevelled homolog DVL-1"/>
    <property type="match status" value="1"/>
</dbReference>
<keyword evidence="5 6" id="KW-0879">Wnt signaling pathway</keyword>
<evidence type="ECO:0000259" key="8">
    <source>
        <dbReference type="PROSITE" id="PS50106"/>
    </source>
</evidence>
<dbReference type="FunFam" id="1.10.10.10:FF:000040">
    <property type="entry name" value="segment polarity protein dishevelled homolog DVL-3"/>
    <property type="match status" value="1"/>
</dbReference>
<evidence type="ECO:0000256" key="4">
    <source>
        <dbReference type="ARBA" id="ARBA00022490"/>
    </source>
</evidence>
<dbReference type="PROSITE" id="PS50841">
    <property type="entry name" value="DIX"/>
    <property type="match status" value="1"/>
</dbReference>
<reference evidence="11 12" key="1">
    <citation type="submission" date="2019-04" db="EMBL/GenBank/DDBJ databases">
        <authorList>
            <consortium name="Wellcome Sanger Institute Data Sharing"/>
        </authorList>
    </citation>
    <scope>NUCLEOTIDE SEQUENCE [LARGE SCALE GENOMIC DNA]</scope>
</reference>
<dbReference type="InterPro" id="IPR001158">
    <property type="entry name" value="DIX"/>
</dbReference>
<proteinExistence type="inferred from homology"/>
<dbReference type="SMART" id="SM00021">
    <property type="entry name" value="DAX"/>
    <property type="match status" value="1"/>
</dbReference>
<dbReference type="PROSITE" id="PS50106">
    <property type="entry name" value="PDZ"/>
    <property type="match status" value="1"/>
</dbReference>
<gene>
    <name evidence="11" type="primary">DVL1</name>
    <name evidence="11" type="synonym">LOC108938239</name>
</gene>
<feature type="domain" description="PDZ" evidence="8">
    <location>
        <begin position="170"/>
        <end position="242"/>
    </location>
</feature>
<name>A0A8D0CMT2_SCLFO</name>
<dbReference type="Pfam" id="PF00595">
    <property type="entry name" value="PDZ"/>
    <property type="match status" value="1"/>
</dbReference>
<comment type="similarity">
    <text evidence="2">Belongs to the DSH family.</text>
</comment>
<evidence type="ECO:0000256" key="1">
    <source>
        <dbReference type="ARBA" id="ARBA00004496"/>
    </source>
</evidence>
<dbReference type="GO" id="GO:0005109">
    <property type="term" value="F:frizzled binding"/>
    <property type="evidence" value="ECO:0007669"/>
    <property type="project" value="TreeGrafter"/>
</dbReference>
<keyword evidence="3" id="KW-0217">Developmental protein</keyword>
<organism evidence="11 12">
    <name type="scientific">Scleropages formosus</name>
    <name type="common">Asian bonytongue</name>
    <name type="synonym">Osteoglossum formosum</name>
    <dbReference type="NCBI Taxonomy" id="113540"/>
    <lineage>
        <taxon>Eukaryota</taxon>
        <taxon>Metazoa</taxon>
        <taxon>Chordata</taxon>
        <taxon>Craniata</taxon>
        <taxon>Vertebrata</taxon>
        <taxon>Euteleostomi</taxon>
        <taxon>Actinopterygii</taxon>
        <taxon>Neopterygii</taxon>
        <taxon>Teleostei</taxon>
        <taxon>Osteoglossocephala</taxon>
        <taxon>Osteoglossomorpha</taxon>
        <taxon>Osteoglossiformes</taxon>
        <taxon>Osteoglossidae</taxon>
        <taxon>Scleropages</taxon>
    </lineage>
</organism>
<dbReference type="PANTHER" id="PTHR10878">
    <property type="entry name" value="SEGMENT POLARITY PROTEIN DISHEVELLED"/>
    <property type="match status" value="1"/>
</dbReference>
<protein>
    <submittedName>
        <fullName evidence="11">Dishevelled segment polarity protein 1</fullName>
    </submittedName>
</protein>
<dbReference type="InterPro" id="IPR036034">
    <property type="entry name" value="PDZ_sf"/>
</dbReference>
<evidence type="ECO:0000259" key="9">
    <source>
        <dbReference type="PROSITE" id="PS50186"/>
    </source>
</evidence>
<dbReference type="InterPro" id="IPR038207">
    <property type="entry name" value="DIX_dom_sf"/>
</dbReference>
<dbReference type="PROSITE" id="PS50186">
    <property type="entry name" value="DEP"/>
    <property type="match status" value="1"/>
</dbReference>
<dbReference type="CDD" id="cd04438">
    <property type="entry name" value="DEP_dishevelled"/>
    <property type="match status" value="1"/>
</dbReference>
<dbReference type="InterPro" id="IPR008339">
    <property type="entry name" value="Dishevelled_fam"/>
</dbReference>
<dbReference type="PRINTS" id="PR01760">
    <property type="entry name" value="DISHEVELLED"/>
</dbReference>
<feature type="compositionally biased region" description="Low complexity" evidence="7">
    <location>
        <begin position="428"/>
        <end position="442"/>
    </location>
</feature>
<evidence type="ECO:0000256" key="5">
    <source>
        <dbReference type="ARBA" id="ARBA00022687"/>
    </source>
</evidence>
<dbReference type="GO" id="GO:0060070">
    <property type="term" value="P:canonical Wnt signaling pathway"/>
    <property type="evidence" value="ECO:0007669"/>
    <property type="project" value="TreeGrafter"/>
</dbReference>
<evidence type="ECO:0000256" key="6">
    <source>
        <dbReference type="PROSITE-ProRule" id="PRU00069"/>
    </source>
</evidence>
<dbReference type="GO" id="GO:0005829">
    <property type="term" value="C:cytosol"/>
    <property type="evidence" value="ECO:0007669"/>
    <property type="project" value="TreeGrafter"/>
</dbReference>
<dbReference type="SUPFAM" id="SSF50156">
    <property type="entry name" value="PDZ domain-like"/>
    <property type="match status" value="1"/>
</dbReference>
<dbReference type="Pfam" id="PF02377">
    <property type="entry name" value="Dishevelled"/>
    <property type="match status" value="2"/>
</dbReference>
<accession>A0A8D0CMT2</accession>
<evidence type="ECO:0000313" key="12">
    <source>
        <dbReference type="Proteomes" id="UP000694397"/>
    </source>
</evidence>
<reference evidence="11" key="2">
    <citation type="submission" date="2025-08" db="UniProtKB">
        <authorList>
            <consortium name="Ensembl"/>
        </authorList>
    </citation>
    <scope>IDENTIFICATION</scope>
</reference>
<evidence type="ECO:0000313" key="11">
    <source>
        <dbReference type="Ensembl" id="ENSSFOP00015077974.1"/>
    </source>
</evidence>
<dbReference type="SMART" id="SM00049">
    <property type="entry name" value="DEP"/>
    <property type="match status" value="1"/>
</dbReference>
<dbReference type="InterPro" id="IPR001478">
    <property type="entry name" value="PDZ"/>
</dbReference>
<dbReference type="CDD" id="cd06717">
    <property type="entry name" value="PDZ_Dishevelled-like"/>
    <property type="match status" value="1"/>
</dbReference>